<sequence>MSELEKQEIISRVNAMSREEKELVASLLPVDICLNRVTTLIERLLTLEKKVKSLC</sequence>
<reference evidence="1" key="1">
    <citation type="journal article" date="2021" name="Proc. Natl. Acad. Sci. U.S.A.">
        <title>A Catalog of Tens of Thousands of Viruses from Human Metagenomes Reveals Hidden Associations with Chronic Diseases.</title>
        <authorList>
            <person name="Tisza M.J."/>
            <person name="Buck C.B."/>
        </authorList>
    </citation>
    <scope>NUCLEOTIDE SEQUENCE</scope>
    <source>
        <strain evidence="1">CtJT77</strain>
    </source>
</reference>
<organism evidence="1">
    <name type="scientific">Siphoviridae sp. ctJT77</name>
    <dbReference type="NCBI Taxonomy" id="2825432"/>
    <lineage>
        <taxon>Viruses</taxon>
        <taxon>Duplodnaviria</taxon>
        <taxon>Heunggongvirae</taxon>
        <taxon>Uroviricota</taxon>
        <taxon>Caudoviricetes</taxon>
    </lineage>
</organism>
<evidence type="ECO:0000313" key="1">
    <source>
        <dbReference type="EMBL" id="DAF99924.1"/>
    </source>
</evidence>
<accession>A0A8S5UZQ0</accession>
<name>A0A8S5UZQ0_9CAUD</name>
<dbReference type="EMBL" id="BK016174">
    <property type="protein sequence ID" value="DAF99924.1"/>
    <property type="molecule type" value="Genomic_DNA"/>
</dbReference>
<proteinExistence type="predicted"/>
<protein>
    <submittedName>
        <fullName evidence="1">Uncharacterized protein</fullName>
    </submittedName>
</protein>